<evidence type="ECO:0000256" key="6">
    <source>
        <dbReference type="SAM" id="MobiDB-lite"/>
    </source>
</evidence>
<dbReference type="GO" id="GO:0005886">
    <property type="term" value="C:plasma membrane"/>
    <property type="evidence" value="ECO:0007669"/>
    <property type="project" value="UniProtKB-SubCell"/>
</dbReference>
<feature type="transmembrane region" description="Helical" evidence="7">
    <location>
        <begin position="149"/>
        <end position="168"/>
    </location>
</feature>
<sequence>MESNFAVSYDKPFSSASQHPAGAVRRPAAGLPGPGIGLAVCLAVAAMISVQTGVSLAVPVIHDYGALSTSSLRLCWAALALWLFVRPPLHRYGAAQWRAALILGAAMAVMSLAFFLAIERLPQHLTVALEFCGPLAVAALGARGWRALAWPLLAAIGIGLLVQGDTHLPGGTDAVGIAFALLAAVGWGVYIVMMKRIGPAFPGLQGLAVSLAAAALLSLPFAVAETGSVRFPWEQLLFTAGLAVLVPLVPYILEITALRRMPAATFGVLMSVEPAVGATAGWLFLGQGMGIGQMLGTGLVVAASVGVVRAGR</sequence>
<dbReference type="RefSeq" id="WP_368643797.1">
    <property type="nucleotide sequence ID" value="NZ_CP158252.1"/>
</dbReference>
<dbReference type="InterPro" id="IPR000620">
    <property type="entry name" value="EamA_dom"/>
</dbReference>
<gene>
    <name evidence="9" type="ORF">ABRY99_04090</name>
</gene>
<evidence type="ECO:0000256" key="1">
    <source>
        <dbReference type="ARBA" id="ARBA00004651"/>
    </source>
</evidence>
<evidence type="ECO:0000313" key="9">
    <source>
        <dbReference type="EMBL" id="XDJ42763.1"/>
    </source>
</evidence>
<feature type="region of interest" description="Disordered" evidence="6">
    <location>
        <begin position="1"/>
        <end position="20"/>
    </location>
</feature>
<feature type="transmembrane region" description="Helical" evidence="7">
    <location>
        <begin position="236"/>
        <end position="253"/>
    </location>
</feature>
<keyword evidence="2" id="KW-1003">Cell membrane</keyword>
<feature type="transmembrane region" description="Helical" evidence="7">
    <location>
        <begin position="35"/>
        <end position="58"/>
    </location>
</feature>
<keyword evidence="4 7" id="KW-1133">Transmembrane helix</keyword>
<protein>
    <submittedName>
        <fullName evidence="9">EamA family transporter</fullName>
    </submittedName>
</protein>
<evidence type="ECO:0000259" key="8">
    <source>
        <dbReference type="Pfam" id="PF00892"/>
    </source>
</evidence>
<keyword evidence="5 7" id="KW-0472">Membrane</keyword>
<dbReference type="InterPro" id="IPR051258">
    <property type="entry name" value="Diverse_Substrate_Transporter"/>
</dbReference>
<organism evidence="9">
    <name type="scientific">Castellaniella ginsengisoli</name>
    <dbReference type="NCBI Taxonomy" id="546114"/>
    <lineage>
        <taxon>Bacteria</taxon>
        <taxon>Pseudomonadati</taxon>
        <taxon>Pseudomonadota</taxon>
        <taxon>Betaproteobacteria</taxon>
        <taxon>Burkholderiales</taxon>
        <taxon>Alcaligenaceae</taxon>
        <taxon>Castellaniella</taxon>
    </lineage>
</organism>
<dbReference type="AlphaFoldDB" id="A0AB39CLD3"/>
<dbReference type="EMBL" id="CP158252">
    <property type="protein sequence ID" value="XDJ42763.1"/>
    <property type="molecule type" value="Genomic_DNA"/>
</dbReference>
<feature type="transmembrane region" description="Helical" evidence="7">
    <location>
        <begin position="97"/>
        <end position="118"/>
    </location>
</feature>
<evidence type="ECO:0000256" key="7">
    <source>
        <dbReference type="SAM" id="Phobius"/>
    </source>
</evidence>
<comment type="subcellular location">
    <subcellularLocation>
        <location evidence="1">Cell membrane</location>
        <topology evidence="1">Multi-pass membrane protein</topology>
    </subcellularLocation>
</comment>
<feature type="transmembrane region" description="Helical" evidence="7">
    <location>
        <begin position="64"/>
        <end position="85"/>
    </location>
</feature>
<keyword evidence="3 7" id="KW-0812">Transmembrane</keyword>
<dbReference type="PANTHER" id="PTHR42920">
    <property type="entry name" value="OS03G0707200 PROTEIN-RELATED"/>
    <property type="match status" value="1"/>
</dbReference>
<dbReference type="SUPFAM" id="SSF103481">
    <property type="entry name" value="Multidrug resistance efflux transporter EmrE"/>
    <property type="match status" value="1"/>
</dbReference>
<dbReference type="Pfam" id="PF00892">
    <property type="entry name" value="EamA"/>
    <property type="match status" value="1"/>
</dbReference>
<feature type="transmembrane region" description="Helical" evidence="7">
    <location>
        <begin position="174"/>
        <end position="192"/>
    </location>
</feature>
<feature type="transmembrane region" description="Helical" evidence="7">
    <location>
        <begin position="265"/>
        <end position="285"/>
    </location>
</feature>
<name>A0AB39CLD3_9BURK</name>
<feature type="transmembrane region" description="Helical" evidence="7">
    <location>
        <begin position="291"/>
        <end position="311"/>
    </location>
</feature>
<proteinExistence type="predicted"/>
<evidence type="ECO:0000256" key="4">
    <source>
        <dbReference type="ARBA" id="ARBA00022989"/>
    </source>
</evidence>
<dbReference type="PANTHER" id="PTHR42920:SF5">
    <property type="entry name" value="EAMA DOMAIN-CONTAINING PROTEIN"/>
    <property type="match status" value="1"/>
</dbReference>
<feature type="transmembrane region" description="Helical" evidence="7">
    <location>
        <begin position="204"/>
        <end position="224"/>
    </location>
</feature>
<accession>A0AB39CLD3</accession>
<dbReference type="InterPro" id="IPR037185">
    <property type="entry name" value="EmrE-like"/>
</dbReference>
<reference evidence="9" key="1">
    <citation type="submission" date="2024-05" db="EMBL/GenBank/DDBJ databases">
        <authorList>
            <person name="Luo Y.-C."/>
            <person name="Nicholds J."/>
            <person name="Mortimer T."/>
            <person name="Maboni G."/>
        </authorList>
    </citation>
    <scope>NUCLEOTIDE SEQUENCE</scope>
    <source>
        <strain evidence="9">153920</strain>
    </source>
</reference>
<evidence type="ECO:0000256" key="3">
    <source>
        <dbReference type="ARBA" id="ARBA00022692"/>
    </source>
</evidence>
<evidence type="ECO:0000256" key="5">
    <source>
        <dbReference type="ARBA" id="ARBA00023136"/>
    </source>
</evidence>
<feature type="domain" description="EamA" evidence="8">
    <location>
        <begin position="176"/>
        <end position="308"/>
    </location>
</feature>
<evidence type="ECO:0000256" key="2">
    <source>
        <dbReference type="ARBA" id="ARBA00022475"/>
    </source>
</evidence>